<evidence type="ECO:0000313" key="1">
    <source>
        <dbReference type="EMBL" id="KAK2022939.1"/>
    </source>
</evidence>
<sequence>MRRVLSSEEPHLVPRWSRNCMKIRLLPCPWPGVPGDSRLPSDVPSLLVSSLGWISSVRKKLAIFVRVPTGKTSNCIPGWPQRGRLQTPVDPPAAPGKVQCTRAIRDETASGCVLVRVYEVHV</sequence>
<proteinExistence type="predicted"/>
<comment type="caution">
    <text evidence="1">The sequence shown here is derived from an EMBL/GenBank/DDBJ whole genome shotgun (WGS) entry which is preliminary data.</text>
</comment>
<name>A0AAD9H7Q6_9PEZI</name>
<reference evidence="1" key="1">
    <citation type="submission" date="2021-06" db="EMBL/GenBank/DDBJ databases">
        <title>Comparative genomics, transcriptomics and evolutionary studies reveal genomic signatures of adaptation to plant cell wall in hemibiotrophic fungi.</title>
        <authorList>
            <consortium name="DOE Joint Genome Institute"/>
            <person name="Baroncelli R."/>
            <person name="Diaz J.F."/>
            <person name="Benocci T."/>
            <person name="Peng M."/>
            <person name="Battaglia E."/>
            <person name="Haridas S."/>
            <person name="Andreopoulos W."/>
            <person name="Labutti K."/>
            <person name="Pangilinan J."/>
            <person name="Floch G.L."/>
            <person name="Makela M.R."/>
            <person name="Henrissat B."/>
            <person name="Grigoriev I.V."/>
            <person name="Crouch J.A."/>
            <person name="De Vries R.P."/>
            <person name="Sukno S.A."/>
            <person name="Thon M.R."/>
        </authorList>
    </citation>
    <scope>NUCLEOTIDE SEQUENCE</scope>
    <source>
        <strain evidence="1">MAFF235873</strain>
    </source>
</reference>
<organism evidence="1 2">
    <name type="scientific">Colletotrichum zoysiae</name>
    <dbReference type="NCBI Taxonomy" id="1216348"/>
    <lineage>
        <taxon>Eukaryota</taxon>
        <taxon>Fungi</taxon>
        <taxon>Dikarya</taxon>
        <taxon>Ascomycota</taxon>
        <taxon>Pezizomycotina</taxon>
        <taxon>Sordariomycetes</taxon>
        <taxon>Hypocreomycetidae</taxon>
        <taxon>Glomerellales</taxon>
        <taxon>Glomerellaceae</taxon>
        <taxon>Colletotrichum</taxon>
        <taxon>Colletotrichum graminicola species complex</taxon>
    </lineage>
</organism>
<dbReference type="EMBL" id="MU843019">
    <property type="protein sequence ID" value="KAK2022939.1"/>
    <property type="molecule type" value="Genomic_DNA"/>
</dbReference>
<evidence type="ECO:0000313" key="2">
    <source>
        <dbReference type="Proteomes" id="UP001232148"/>
    </source>
</evidence>
<keyword evidence="2" id="KW-1185">Reference proteome</keyword>
<gene>
    <name evidence="1" type="ORF">LX32DRAFT_172752</name>
</gene>
<dbReference type="Proteomes" id="UP001232148">
    <property type="component" value="Unassembled WGS sequence"/>
</dbReference>
<accession>A0AAD9H7Q6</accession>
<dbReference type="AlphaFoldDB" id="A0AAD9H7Q6"/>
<protein>
    <submittedName>
        <fullName evidence="1">Uncharacterized protein</fullName>
    </submittedName>
</protein>